<accession>A0AAN6W693</accession>
<protein>
    <submittedName>
        <fullName evidence="2">Uncharacterized protein</fullName>
    </submittedName>
</protein>
<sequence>MDPLLLSPALPSTLIHYIIHHCTYPTTLIICSDRAEFLSTLTLDLKVQQQQQQQHHETTADSDTDTGSDHVGQAPRQPLSPSDRTASALSLLSPPPLYQLAVTRHIRTVFIPTVSHLRAFLSVFTVQDTTAVSAPPTSTAAPSSSSSGPNHTAPLLLVYGFLGLHRHTSEWSVQGVSGTAAVLVEAAKKVGLKAVIVEAVPSIFPSAEAGDDGQRGEDIMSERMPVLSGSSKRTGLNLEGTGWAGKTIEVSKVIGRWFRFQKRGWEA</sequence>
<comment type="caution">
    <text evidence="2">The sequence shown here is derived from an EMBL/GenBank/DDBJ whole genome shotgun (WGS) entry which is preliminary data.</text>
</comment>
<reference evidence="2" key="2">
    <citation type="submission" date="2023-05" db="EMBL/GenBank/DDBJ databases">
        <authorList>
            <consortium name="Lawrence Berkeley National Laboratory"/>
            <person name="Steindorff A."/>
            <person name="Hensen N."/>
            <person name="Bonometti L."/>
            <person name="Westerberg I."/>
            <person name="Brannstrom I.O."/>
            <person name="Guillou S."/>
            <person name="Cros-Aarteil S."/>
            <person name="Calhoun S."/>
            <person name="Haridas S."/>
            <person name="Kuo A."/>
            <person name="Mondo S."/>
            <person name="Pangilinan J."/>
            <person name="Riley R."/>
            <person name="Labutti K."/>
            <person name="Andreopoulos B."/>
            <person name="Lipzen A."/>
            <person name="Chen C."/>
            <person name="Yanf M."/>
            <person name="Daum C."/>
            <person name="Ng V."/>
            <person name="Clum A."/>
            <person name="Ohm R."/>
            <person name="Martin F."/>
            <person name="Silar P."/>
            <person name="Natvig D."/>
            <person name="Lalanne C."/>
            <person name="Gautier V."/>
            <person name="Ament-Velasquez S.L."/>
            <person name="Kruys A."/>
            <person name="Hutchinson M.I."/>
            <person name="Powell A.J."/>
            <person name="Barry K."/>
            <person name="Miller A.N."/>
            <person name="Grigoriev I.V."/>
            <person name="Debuchy R."/>
            <person name="Gladieux P."/>
            <person name="Thoren M.H."/>
            <person name="Johannesson H."/>
        </authorList>
    </citation>
    <scope>NUCLEOTIDE SEQUENCE</scope>
    <source>
        <strain evidence="2">CBS 892.96</strain>
    </source>
</reference>
<keyword evidence="3" id="KW-1185">Reference proteome</keyword>
<feature type="region of interest" description="Disordered" evidence="1">
    <location>
        <begin position="52"/>
        <end position="86"/>
    </location>
</feature>
<name>A0AAN6W693_9PEZI</name>
<dbReference type="AlphaFoldDB" id="A0AAN6W693"/>
<evidence type="ECO:0000313" key="2">
    <source>
        <dbReference type="EMBL" id="KAK4175916.1"/>
    </source>
</evidence>
<reference evidence="2" key="1">
    <citation type="journal article" date="2023" name="Mol. Phylogenet. Evol.">
        <title>Genome-scale phylogeny and comparative genomics of the fungal order Sordariales.</title>
        <authorList>
            <person name="Hensen N."/>
            <person name="Bonometti L."/>
            <person name="Westerberg I."/>
            <person name="Brannstrom I.O."/>
            <person name="Guillou S."/>
            <person name="Cros-Aarteil S."/>
            <person name="Calhoun S."/>
            <person name="Haridas S."/>
            <person name="Kuo A."/>
            <person name="Mondo S."/>
            <person name="Pangilinan J."/>
            <person name="Riley R."/>
            <person name="LaButti K."/>
            <person name="Andreopoulos B."/>
            <person name="Lipzen A."/>
            <person name="Chen C."/>
            <person name="Yan M."/>
            <person name="Daum C."/>
            <person name="Ng V."/>
            <person name="Clum A."/>
            <person name="Steindorff A."/>
            <person name="Ohm R.A."/>
            <person name="Martin F."/>
            <person name="Silar P."/>
            <person name="Natvig D.O."/>
            <person name="Lalanne C."/>
            <person name="Gautier V."/>
            <person name="Ament-Velasquez S.L."/>
            <person name="Kruys A."/>
            <person name="Hutchinson M.I."/>
            <person name="Powell A.J."/>
            <person name="Barry K."/>
            <person name="Miller A.N."/>
            <person name="Grigoriev I.V."/>
            <person name="Debuchy R."/>
            <person name="Gladieux P."/>
            <person name="Hiltunen Thoren M."/>
            <person name="Johannesson H."/>
        </authorList>
    </citation>
    <scope>NUCLEOTIDE SEQUENCE</scope>
    <source>
        <strain evidence="2">CBS 892.96</strain>
    </source>
</reference>
<dbReference type="Proteomes" id="UP001302321">
    <property type="component" value="Unassembled WGS sequence"/>
</dbReference>
<proteinExistence type="predicted"/>
<evidence type="ECO:0000313" key="3">
    <source>
        <dbReference type="Proteomes" id="UP001302321"/>
    </source>
</evidence>
<gene>
    <name evidence="2" type="ORF">QBC36DRAFT_387862</name>
</gene>
<evidence type="ECO:0000256" key="1">
    <source>
        <dbReference type="SAM" id="MobiDB-lite"/>
    </source>
</evidence>
<organism evidence="2 3">
    <name type="scientific">Triangularia setosa</name>
    <dbReference type="NCBI Taxonomy" id="2587417"/>
    <lineage>
        <taxon>Eukaryota</taxon>
        <taxon>Fungi</taxon>
        <taxon>Dikarya</taxon>
        <taxon>Ascomycota</taxon>
        <taxon>Pezizomycotina</taxon>
        <taxon>Sordariomycetes</taxon>
        <taxon>Sordariomycetidae</taxon>
        <taxon>Sordariales</taxon>
        <taxon>Podosporaceae</taxon>
        <taxon>Triangularia</taxon>
    </lineage>
</organism>
<dbReference type="EMBL" id="MU866215">
    <property type="protein sequence ID" value="KAK4175916.1"/>
    <property type="molecule type" value="Genomic_DNA"/>
</dbReference>